<dbReference type="InterPro" id="IPR004045">
    <property type="entry name" value="Glutathione_S-Trfase_N"/>
</dbReference>
<gene>
    <name evidence="2" type="ORF">C4K68_09695</name>
</gene>
<dbReference type="Pfam" id="PF13417">
    <property type="entry name" value="GST_N_3"/>
    <property type="match status" value="1"/>
</dbReference>
<evidence type="ECO:0000313" key="3">
    <source>
        <dbReference type="Proteomes" id="UP000238196"/>
    </source>
</evidence>
<dbReference type="InterPro" id="IPR036249">
    <property type="entry name" value="Thioredoxin-like_sf"/>
</dbReference>
<evidence type="ECO:0000259" key="1">
    <source>
        <dbReference type="PROSITE" id="PS50404"/>
    </source>
</evidence>
<dbReference type="SUPFAM" id="SSF52833">
    <property type="entry name" value="Thioredoxin-like"/>
    <property type="match status" value="1"/>
</dbReference>
<dbReference type="AlphaFoldDB" id="A0A2S5KRS0"/>
<evidence type="ECO:0000313" key="2">
    <source>
        <dbReference type="EMBL" id="PPC77557.1"/>
    </source>
</evidence>
<accession>A0A2S5KRS0</accession>
<dbReference type="EMBL" id="PRLP01000030">
    <property type="protein sequence ID" value="PPC77557.1"/>
    <property type="molecule type" value="Genomic_DNA"/>
</dbReference>
<organism evidence="2 3">
    <name type="scientific">Proteobacteria bacterium 228</name>
    <dbReference type="NCBI Taxonomy" id="2083153"/>
    <lineage>
        <taxon>Bacteria</taxon>
        <taxon>Pseudomonadati</taxon>
        <taxon>Pseudomonadota</taxon>
    </lineage>
</organism>
<proteinExistence type="predicted"/>
<name>A0A2S5KRS0_9PROT</name>
<sequence length="189" mass="21306">MKLIGSSTSPYVRRSRLLLADTPFEFVDLNIYAEGRDALRKANPALKIPLLQDGEQTIYDSRIISRYISSKLGLPALSWDEENQITLVESVNDSLILLFQAGNRSGLDIRQDVLVFNLQHERIASTLSELERQVVAGKFASWNYPAICLLCMLDWALFREVADLSPYPALLGFVEQAYQRADVQATSPR</sequence>
<dbReference type="Proteomes" id="UP000238196">
    <property type="component" value="Unassembled WGS sequence"/>
</dbReference>
<feature type="domain" description="GST N-terminal" evidence="1">
    <location>
        <begin position="1"/>
        <end position="76"/>
    </location>
</feature>
<protein>
    <submittedName>
        <fullName evidence="2">Glutathione S-transferase</fullName>
    </submittedName>
</protein>
<reference evidence="2 3" key="1">
    <citation type="submission" date="2018-02" db="EMBL/GenBank/DDBJ databases">
        <title>novel marine gammaproteobacteria from coastal saline agro ecosystem.</title>
        <authorList>
            <person name="Krishnan R."/>
            <person name="Ramesh Kumar N."/>
        </authorList>
    </citation>
    <scope>NUCLEOTIDE SEQUENCE [LARGE SCALE GENOMIC DNA]</scope>
    <source>
        <strain evidence="2 3">228</strain>
    </source>
</reference>
<dbReference type="Gene3D" id="3.40.30.10">
    <property type="entry name" value="Glutaredoxin"/>
    <property type="match status" value="1"/>
</dbReference>
<comment type="caution">
    <text evidence="2">The sequence shown here is derived from an EMBL/GenBank/DDBJ whole genome shotgun (WGS) entry which is preliminary data.</text>
</comment>
<dbReference type="CDD" id="cd00570">
    <property type="entry name" value="GST_N_family"/>
    <property type="match status" value="1"/>
</dbReference>
<dbReference type="Gene3D" id="1.20.1050.10">
    <property type="match status" value="1"/>
</dbReference>
<dbReference type="PROSITE" id="PS50404">
    <property type="entry name" value="GST_NTER"/>
    <property type="match status" value="1"/>
</dbReference>
<dbReference type="OrthoDB" id="9795329at2"/>